<dbReference type="SUPFAM" id="SSF56935">
    <property type="entry name" value="Porins"/>
    <property type="match status" value="1"/>
</dbReference>
<evidence type="ECO:0000256" key="7">
    <source>
        <dbReference type="PROSITE-ProRule" id="PRU01360"/>
    </source>
</evidence>
<dbReference type="AlphaFoldDB" id="A0A1U9KRL1"/>
<accession>A0A1U9KRL1</accession>
<feature type="domain" description="TonB-dependent receptor plug" evidence="8">
    <location>
        <begin position="87"/>
        <end position="184"/>
    </location>
</feature>
<dbReference type="KEGG" id="nch:A0U93_11485"/>
<comment type="similarity">
    <text evidence="7">Belongs to the TonB-dependent receptor family.</text>
</comment>
<keyword evidence="4 7" id="KW-0812">Transmembrane</keyword>
<evidence type="ECO:0000256" key="2">
    <source>
        <dbReference type="ARBA" id="ARBA00022448"/>
    </source>
</evidence>
<dbReference type="Pfam" id="PF07715">
    <property type="entry name" value="Plug"/>
    <property type="match status" value="1"/>
</dbReference>
<evidence type="ECO:0000259" key="8">
    <source>
        <dbReference type="Pfam" id="PF07715"/>
    </source>
</evidence>
<dbReference type="Proteomes" id="UP000188604">
    <property type="component" value="Chromosome"/>
</dbReference>
<dbReference type="InterPro" id="IPR039426">
    <property type="entry name" value="TonB-dep_rcpt-like"/>
</dbReference>
<dbReference type="Gene3D" id="2.170.130.10">
    <property type="entry name" value="TonB-dependent receptor, plug domain"/>
    <property type="match status" value="1"/>
</dbReference>
<evidence type="ECO:0000256" key="5">
    <source>
        <dbReference type="ARBA" id="ARBA00023136"/>
    </source>
</evidence>
<dbReference type="GO" id="GO:0009279">
    <property type="term" value="C:cell outer membrane"/>
    <property type="evidence" value="ECO:0007669"/>
    <property type="project" value="UniProtKB-SubCell"/>
</dbReference>
<dbReference type="Gene3D" id="2.40.170.20">
    <property type="entry name" value="TonB-dependent receptor, beta-barrel domain"/>
    <property type="match status" value="1"/>
</dbReference>
<keyword evidence="5 7" id="KW-0472">Membrane</keyword>
<dbReference type="STRING" id="320497.A0U93_11485"/>
<evidence type="ECO:0000256" key="6">
    <source>
        <dbReference type="ARBA" id="ARBA00023237"/>
    </source>
</evidence>
<keyword evidence="10" id="KW-1185">Reference proteome</keyword>
<dbReference type="EMBL" id="CP014691">
    <property type="protein sequence ID" value="AQS88453.1"/>
    <property type="molecule type" value="Genomic_DNA"/>
</dbReference>
<evidence type="ECO:0000256" key="1">
    <source>
        <dbReference type="ARBA" id="ARBA00004571"/>
    </source>
</evidence>
<keyword evidence="6 7" id="KW-0998">Cell outer membrane</keyword>
<dbReference type="InterPro" id="IPR037066">
    <property type="entry name" value="Plug_dom_sf"/>
</dbReference>
<name>A0A1U9KRL1_9PROT</name>
<proteinExistence type="inferred from homology"/>
<reference evidence="9 10" key="1">
    <citation type="submission" date="2016-03" db="EMBL/GenBank/DDBJ databases">
        <title>Acetic acid bacteria sequencing.</title>
        <authorList>
            <person name="Brandt J."/>
            <person name="Jakob F."/>
            <person name="Vogel R.F."/>
        </authorList>
    </citation>
    <scope>NUCLEOTIDE SEQUENCE [LARGE SCALE GENOMIC DNA]</scope>
    <source>
        <strain evidence="9 10">NBRC 101099</strain>
    </source>
</reference>
<evidence type="ECO:0000256" key="4">
    <source>
        <dbReference type="ARBA" id="ARBA00022692"/>
    </source>
</evidence>
<comment type="subcellular location">
    <subcellularLocation>
        <location evidence="1 7">Cell outer membrane</location>
        <topology evidence="1 7">Multi-pass membrane protein</topology>
    </subcellularLocation>
</comment>
<sequence>MLRLCCDPRLKLHLIAGILFMRQRSRQRFILLGTTCIVLAQAGVAAHAEDVVSPLQNREEKITVRKGISSANGVTNTTPGGGLMPHQTAAKSISGVTRDFIAKQSPTTNALTLLKAMPGVIVAGSDPLGTSDRMNVSIRGLNQTEIGTTFEGMPVGDRLYYSPFTSEWADTENLGFVDVAQGSPDISAPVYNSVGGQINAGLRSPSDHFGGLLDFAGGTKAVNREFMRIDTGYIGKSGIKGYTSFSHSGNDNWRGVGGQTRDHVDSRFVKEWGVGNRIAPFVAWNLVKADLFTNPTLAQWNQSKDSYNYSGNYHFSNTLYQKFHFYRRQTVMLAAPSEFTLARDLTLSITPYFMYNHGIINGASVLNDSTSHYGNSSAGQLGLPYSQDGKTTVENVDPYTQFSAGQNAYITWKKGHNTLQAGYWYDYFDHNEATSYAVADANGNVQNAYGHAPVRTASGAILRSFDGHIIQQINALFISDTLKLFKDRLTLNAGFKEVMVSRSATSGVPGTTYAVTANDAIPLPQVSASFRLTPHDQIYINGTTAFREPASINSYVDIYSVATGKMSSTHASNLKPEYSIAEELGYRYDGFVNFSAAFFNYNFTNRQVASSALVNGTPETFSLNAGGQTSHGVQGEIGLRPWHHFSPYVSAQYLHATIDNNFQISGDLLPTKGKTATQSPKFTGSVGLSYDDGTMFGNFALTYVGSQYTTFMNDQKMPSYETGNITLGYRFRNLGPAKHPQVQLNLINVGNEKYLSGAYGVTPNAKTTRGIYGTSLSGSEPTYYVGGGFAAVASISAGF</sequence>
<evidence type="ECO:0000313" key="10">
    <source>
        <dbReference type="Proteomes" id="UP000188604"/>
    </source>
</evidence>
<keyword evidence="2 7" id="KW-0813">Transport</keyword>
<protein>
    <recommendedName>
        <fullName evidence="8">TonB-dependent receptor plug domain-containing protein</fullName>
    </recommendedName>
</protein>
<keyword evidence="3 7" id="KW-1134">Transmembrane beta strand</keyword>
<dbReference type="InterPro" id="IPR036942">
    <property type="entry name" value="Beta-barrel_TonB_sf"/>
</dbReference>
<evidence type="ECO:0000256" key="3">
    <source>
        <dbReference type="ARBA" id="ARBA00022452"/>
    </source>
</evidence>
<evidence type="ECO:0000313" key="9">
    <source>
        <dbReference type="EMBL" id="AQS88453.1"/>
    </source>
</evidence>
<dbReference type="InterPro" id="IPR012910">
    <property type="entry name" value="Plug_dom"/>
</dbReference>
<gene>
    <name evidence="9" type="ORF">A0U93_11485</name>
</gene>
<dbReference type="PROSITE" id="PS52016">
    <property type="entry name" value="TONB_DEPENDENT_REC_3"/>
    <property type="match status" value="1"/>
</dbReference>
<organism evidence="9 10">
    <name type="scientific">Neoasaia chiangmaiensis</name>
    <dbReference type="NCBI Taxonomy" id="320497"/>
    <lineage>
        <taxon>Bacteria</taxon>
        <taxon>Pseudomonadati</taxon>
        <taxon>Pseudomonadota</taxon>
        <taxon>Alphaproteobacteria</taxon>
        <taxon>Acetobacterales</taxon>
        <taxon>Acetobacteraceae</taxon>
        <taxon>Neoasaia</taxon>
    </lineage>
</organism>